<dbReference type="InterPro" id="IPR011009">
    <property type="entry name" value="Kinase-like_dom_sf"/>
</dbReference>
<accession>A0A917HMZ5</accession>
<dbReference type="Gene3D" id="3.90.1200.10">
    <property type="match status" value="1"/>
</dbReference>
<dbReference type="PANTHER" id="PTHR40086">
    <property type="entry name" value="PHOSPHOTRANSFERASE YTMP-RELATED"/>
    <property type="match status" value="1"/>
</dbReference>
<dbReference type="EMBL" id="BMFR01000019">
    <property type="protein sequence ID" value="GGG84886.1"/>
    <property type="molecule type" value="Genomic_DNA"/>
</dbReference>
<comment type="caution">
    <text evidence="2">The sequence shown here is derived from an EMBL/GenBank/DDBJ whole genome shotgun (WGS) entry which is preliminary data.</text>
</comment>
<organism evidence="2 3">
    <name type="scientific">Virgibacillus oceani</name>
    <dbReference type="NCBI Taxonomy" id="1479511"/>
    <lineage>
        <taxon>Bacteria</taxon>
        <taxon>Bacillati</taxon>
        <taxon>Bacillota</taxon>
        <taxon>Bacilli</taxon>
        <taxon>Bacillales</taxon>
        <taxon>Bacillaceae</taxon>
        <taxon>Virgibacillus</taxon>
    </lineage>
</organism>
<dbReference type="Proteomes" id="UP000622860">
    <property type="component" value="Unassembled WGS sequence"/>
</dbReference>
<proteinExistence type="predicted"/>
<feature type="domain" description="Aminoglycoside phosphotransferase" evidence="1">
    <location>
        <begin position="17"/>
        <end position="230"/>
    </location>
</feature>
<dbReference type="InterPro" id="IPR052077">
    <property type="entry name" value="CcrZ_PhaseVar_Mediator"/>
</dbReference>
<reference evidence="2" key="1">
    <citation type="journal article" date="2014" name="Int. J. Syst. Evol. Microbiol.">
        <title>Complete genome sequence of Corynebacterium casei LMG S-19264T (=DSM 44701T), isolated from a smear-ripened cheese.</title>
        <authorList>
            <consortium name="US DOE Joint Genome Institute (JGI-PGF)"/>
            <person name="Walter F."/>
            <person name="Albersmeier A."/>
            <person name="Kalinowski J."/>
            <person name="Ruckert C."/>
        </authorList>
    </citation>
    <scope>NUCLEOTIDE SEQUENCE</scope>
    <source>
        <strain evidence="2">CGMCC 1.12754</strain>
    </source>
</reference>
<evidence type="ECO:0000259" key="1">
    <source>
        <dbReference type="Pfam" id="PF01636"/>
    </source>
</evidence>
<evidence type="ECO:0000313" key="2">
    <source>
        <dbReference type="EMBL" id="GGG84886.1"/>
    </source>
</evidence>
<dbReference type="PANTHER" id="PTHR40086:SF1">
    <property type="entry name" value="CELL CYCLE REGULATOR CCRZ"/>
    <property type="match status" value="1"/>
</dbReference>
<gene>
    <name evidence="2" type="ORF">GCM10011398_33230</name>
</gene>
<keyword evidence="3" id="KW-1185">Reference proteome</keyword>
<name>A0A917HMZ5_9BACI</name>
<dbReference type="SUPFAM" id="SSF56112">
    <property type="entry name" value="Protein kinase-like (PK-like)"/>
    <property type="match status" value="1"/>
</dbReference>
<dbReference type="InterPro" id="IPR002575">
    <property type="entry name" value="Aminoglycoside_PTrfase"/>
</dbReference>
<dbReference type="Pfam" id="PF01636">
    <property type="entry name" value="APH"/>
    <property type="match status" value="1"/>
</dbReference>
<protein>
    <submittedName>
        <fullName evidence="2">Phosphotransferase</fullName>
    </submittedName>
</protein>
<dbReference type="AlphaFoldDB" id="A0A917HMZ5"/>
<sequence length="272" mass="31975">MNWLSASLGKEWNITPAGGLTGDAYIAENNNKKLFLKRNSSPFLAVLSAEGIVPKLVWTKRMENGDVITAQEWIDGRKLEPEEMRQNRVAELLRKIHHSSELVHMLMRMGKKPKTPDVNLKKLKHRLNANNLIEQYSEVGKGLSYLQQLLPVTREQKQVVCHCDINHNNLLLTNDGQLYLVDWDNAMIADPIMDFGMLLKWYVPIDDWPNWLDTYGVTYDKQLFERMYWYLISDALYYINWHYNRKEPNKVMERLQDLRELNAYVMNKFSVN</sequence>
<reference evidence="2" key="2">
    <citation type="submission" date="2020-09" db="EMBL/GenBank/DDBJ databases">
        <authorList>
            <person name="Sun Q."/>
            <person name="Zhou Y."/>
        </authorList>
    </citation>
    <scope>NUCLEOTIDE SEQUENCE</scope>
    <source>
        <strain evidence="2">CGMCC 1.12754</strain>
    </source>
</reference>
<evidence type="ECO:0000313" key="3">
    <source>
        <dbReference type="Proteomes" id="UP000622860"/>
    </source>
</evidence>